<feature type="domain" description="Zn(2)-C6 fungal-type" evidence="3">
    <location>
        <begin position="33"/>
        <end position="63"/>
    </location>
</feature>
<name>A0A8H7JDU0_9PLEO</name>
<evidence type="ECO:0000313" key="5">
    <source>
        <dbReference type="Proteomes" id="UP000651452"/>
    </source>
</evidence>
<evidence type="ECO:0000259" key="3">
    <source>
        <dbReference type="PROSITE" id="PS50048"/>
    </source>
</evidence>
<dbReference type="GO" id="GO:0008270">
    <property type="term" value="F:zinc ion binding"/>
    <property type="evidence" value="ECO:0007669"/>
    <property type="project" value="InterPro"/>
</dbReference>
<dbReference type="InterPro" id="IPR001138">
    <property type="entry name" value="Zn2Cys6_DnaBD"/>
</dbReference>
<dbReference type="CDD" id="cd00067">
    <property type="entry name" value="GAL4"/>
    <property type="match status" value="1"/>
</dbReference>
<dbReference type="InterPro" id="IPR036864">
    <property type="entry name" value="Zn2-C6_fun-type_DNA-bd_sf"/>
</dbReference>
<keyword evidence="5" id="KW-1185">Reference proteome</keyword>
<reference evidence="4" key="2">
    <citation type="submission" date="2020-09" db="EMBL/GenBank/DDBJ databases">
        <title>Reference genome assembly for Australian Ascochyta lentis isolate Al4.</title>
        <authorList>
            <person name="Lee R.C."/>
            <person name="Farfan-Caceres L.M."/>
            <person name="Debler J.W."/>
            <person name="Williams A.H."/>
            <person name="Henares B.M."/>
        </authorList>
    </citation>
    <scope>NUCLEOTIDE SEQUENCE</scope>
    <source>
        <strain evidence="4">Al4</strain>
    </source>
</reference>
<dbReference type="Pfam" id="PF00172">
    <property type="entry name" value="Zn_clus"/>
    <property type="match status" value="1"/>
</dbReference>
<proteinExistence type="predicted"/>
<dbReference type="Gene3D" id="4.10.240.10">
    <property type="entry name" value="Zn(2)-C6 fungal-type DNA-binding domain"/>
    <property type="match status" value="1"/>
</dbReference>
<dbReference type="Proteomes" id="UP000651452">
    <property type="component" value="Unassembled WGS sequence"/>
</dbReference>
<reference evidence="4" key="1">
    <citation type="submission" date="2018-12" db="EMBL/GenBank/DDBJ databases">
        <authorList>
            <person name="Syme R.A."/>
            <person name="Farfan-Caceres L."/>
            <person name="Lichtenzveig J."/>
        </authorList>
    </citation>
    <scope>NUCLEOTIDE SEQUENCE</scope>
    <source>
        <strain evidence="4">Al4</strain>
    </source>
</reference>
<comment type="caution">
    <text evidence="4">The sequence shown here is derived from an EMBL/GenBank/DDBJ whole genome shotgun (WGS) entry which is preliminary data.</text>
</comment>
<accession>A0A8H7JDU0</accession>
<dbReference type="PANTHER" id="PTHR47256">
    <property type="entry name" value="ZN(II)2CYS6 TRANSCRIPTION FACTOR (EUROFUNG)-RELATED"/>
    <property type="match status" value="1"/>
</dbReference>
<keyword evidence="1" id="KW-0539">Nucleus</keyword>
<feature type="region of interest" description="Disordered" evidence="2">
    <location>
        <begin position="1"/>
        <end position="28"/>
    </location>
</feature>
<dbReference type="PROSITE" id="PS50048">
    <property type="entry name" value="ZN2_CY6_FUNGAL_2"/>
    <property type="match status" value="1"/>
</dbReference>
<sequence length="682" mass="78113">MQQERPLRPLLPTVTRREVTPPQPRRRNRVASACEACRTRKTKCNGARPVCWECQKRSTRCDYAAHLTETQGQAVKRRHDALQAQNDAYAELFGLIQTRPDGESLEILRRIKMGANVESVLRHVRDGDLLVQLRVQPETRLRYTLPYMDSMPAFLLVPDNPYLTTPLYEATFKPSSSSPSTVTSNKTGTGKYVSPYMIPSHAAEVVEPILDRTYARQWTNIISDDGLFRRLITIYLSHHHVAFFWFNKNLFLEDMAARRTQFCSTFLVNAVLAAACQAYKGIPNLAKFWMVNNLQNRFLLEAKRLWELEMGISRLTSIHAAQVLHAILNVNGLSTVGDFYISQAVVMAHNLRLFEPASVQSDSRLRRGREFTAWGLWLWQVAASYYYRRAPFIRDPPAFAAPDPDVDPDWYGELYVRYPLSPTVTPMYLGHVVKATIDLRLIVNDLSLLQFAQSKEQELSSEQVLDFKTRLDGLMQQLPITLAPHRISLPCHFNIHLFQRQVITQKASSASSHFFHGKTAVQIQDEAYIRFETIMRIRYLRHSFKAYDAWSLYFLVYLGNLALYSLIDEDPNLANKLTTTEVMRSTAVLCINGLIAQSQWVYAGTLLSRSMMERLTPTEKTLLGRHISPGFGQVDHPFDSEWPMPNIKVERNEEASMNHILKSVRKHLSHEKSLKQGNVPSA</sequence>
<dbReference type="AlphaFoldDB" id="A0A8H7JDU0"/>
<dbReference type="OrthoDB" id="426882at2759"/>
<evidence type="ECO:0000256" key="1">
    <source>
        <dbReference type="ARBA" id="ARBA00023242"/>
    </source>
</evidence>
<dbReference type="PROSITE" id="PS00463">
    <property type="entry name" value="ZN2_CY6_FUNGAL_1"/>
    <property type="match status" value="1"/>
</dbReference>
<dbReference type="InterPro" id="IPR053187">
    <property type="entry name" value="Notoamide_regulator"/>
</dbReference>
<evidence type="ECO:0000256" key="2">
    <source>
        <dbReference type="SAM" id="MobiDB-lite"/>
    </source>
</evidence>
<dbReference type="CDD" id="cd12148">
    <property type="entry name" value="fungal_TF_MHR"/>
    <property type="match status" value="1"/>
</dbReference>
<dbReference type="PANTHER" id="PTHR47256:SF1">
    <property type="entry name" value="ZN(II)2CYS6 TRANSCRIPTION FACTOR (EUROFUNG)"/>
    <property type="match status" value="1"/>
</dbReference>
<protein>
    <recommendedName>
        <fullName evidence="3">Zn(2)-C6 fungal-type domain-containing protein</fullName>
    </recommendedName>
</protein>
<dbReference type="SMART" id="SM00066">
    <property type="entry name" value="GAL4"/>
    <property type="match status" value="1"/>
</dbReference>
<dbReference type="EMBL" id="RZGK01000002">
    <property type="protein sequence ID" value="KAF9701037.1"/>
    <property type="molecule type" value="Genomic_DNA"/>
</dbReference>
<dbReference type="GO" id="GO:0000981">
    <property type="term" value="F:DNA-binding transcription factor activity, RNA polymerase II-specific"/>
    <property type="evidence" value="ECO:0007669"/>
    <property type="project" value="InterPro"/>
</dbReference>
<evidence type="ECO:0000313" key="4">
    <source>
        <dbReference type="EMBL" id="KAF9701037.1"/>
    </source>
</evidence>
<dbReference type="SUPFAM" id="SSF57701">
    <property type="entry name" value="Zn2/Cys6 DNA-binding domain"/>
    <property type="match status" value="1"/>
</dbReference>
<gene>
    <name evidence="4" type="ORF">EKO04_000295</name>
</gene>
<organism evidence="4 5">
    <name type="scientific">Ascochyta lentis</name>
    <dbReference type="NCBI Taxonomy" id="205686"/>
    <lineage>
        <taxon>Eukaryota</taxon>
        <taxon>Fungi</taxon>
        <taxon>Dikarya</taxon>
        <taxon>Ascomycota</taxon>
        <taxon>Pezizomycotina</taxon>
        <taxon>Dothideomycetes</taxon>
        <taxon>Pleosporomycetidae</taxon>
        <taxon>Pleosporales</taxon>
        <taxon>Pleosporineae</taxon>
        <taxon>Didymellaceae</taxon>
        <taxon>Ascochyta</taxon>
    </lineage>
</organism>